<evidence type="ECO:0000313" key="3">
    <source>
        <dbReference type="Proteomes" id="UP000001396"/>
    </source>
</evidence>
<reference evidence="2 3" key="1">
    <citation type="journal article" date="2011" name="Genome Res.">
        <title>Phylogeny-wide analysis of social amoeba genomes highlights ancient origins for complex intercellular communication.</title>
        <authorList>
            <person name="Heidel A.J."/>
            <person name="Lawal H.M."/>
            <person name="Felder M."/>
            <person name="Schilde C."/>
            <person name="Helps N.R."/>
            <person name="Tunggal B."/>
            <person name="Rivero F."/>
            <person name="John U."/>
            <person name="Schleicher M."/>
            <person name="Eichinger L."/>
            <person name="Platzer M."/>
            <person name="Noegel A.A."/>
            <person name="Schaap P."/>
            <person name="Gloeckner G."/>
        </authorList>
    </citation>
    <scope>NUCLEOTIDE SEQUENCE [LARGE SCALE GENOMIC DNA]</scope>
    <source>
        <strain evidence="3">ATCC 26659 / Pp 5 / PN500</strain>
    </source>
</reference>
<proteinExistence type="predicted"/>
<name>D3AVU5_HETP5</name>
<comment type="caution">
    <text evidence="2">The sequence shown here is derived from an EMBL/GenBank/DDBJ whole genome shotgun (WGS) entry which is preliminary data.</text>
</comment>
<keyword evidence="3" id="KW-1185">Reference proteome</keyword>
<dbReference type="RefSeq" id="XP_020438523.1">
    <property type="nucleotide sequence ID" value="XM_020571249.1"/>
</dbReference>
<evidence type="ECO:0000256" key="1">
    <source>
        <dbReference type="SAM" id="SignalP"/>
    </source>
</evidence>
<dbReference type="AlphaFoldDB" id="D3AVU5"/>
<dbReference type="Proteomes" id="UP000001396">
    <property type="component" value="Unassembled WGS sequence"/>
</dbReference>
<evidence type="ECO:0000313" key="2">
    <source>
        <dbReference type="EMBL" id="EFA86418.1"/>
    </source>
</evidence>
<sequence length="132" mass="14897">MKKIVFLLLLIIFTNLVYGTIKINDNQENDVKQPTVRESASKTKPNFLTDLLHGLGDVLGHLVNFKEHALNVNLGQTVDDLLKAVGRLLGNLTHNEGATLLTNELDTLDLLLNLEERIKAKEFEIELRKQLK</sequence>
<gene>
    <name evidence="2" type="ORF">PPL_00210</name>
</gene>
<organism evidence="2 3">
    <name type="scientific">Heterostelium pallidum (strain ATCC 26659 / Pp 5 / PN500)</name>
    <name type="common">Cellular slime mold</name>
    <name type="synonym">Polysphondylium pallidum</name>
    <dbReference type="NCBI Taxonomy" id="670386"/>
    <lineage>
        <taxon>Eukaryota</taxon>
        <taxon>Amoebozoa</taxon>
        <taxon>Evosea</taxon>
        <taxon>Eumycetozoa</taxon>
        <taxon>Dictyostelia</taxon>
        <taxon>Acytosteliales</taxon>
        <taxon>Acytosteliaceae</taxon>
        <taxon>Heterostelium</taxon>
    </lineage>
</organism>
<accession>D3AVU5</accession>
<dbReference type="InParanoid" id="D3AVU5"/>
<feature type="signal peptide" evidence="1">
    <location>
        <begin position="1"/>
        <end position="19"/>
    </location>
</feature>
<dbReference type="EMBL" id="ADBJ01000002">
    <property type="protein sequence ID" value="EFA86418.1"/>
    <property type="molecule type" value="Genomic_DNA"/>
</dbReference>
<keyword evidence="1" id="KW-0732">Signal</keyword>
<dbReference type="GeneID" id="31355744"/>
<protein>
    <submittedName>
        <fullName evidence="2">Uncharacterized protein</fullName>
    </submittedName>
</protein>
<feature type="chain" id="PRO_5003041059" evidence="1">
    <location>
        <begin position="20"/>
        <end position="132"/>
    </location>
</feature>